<evidence type="ECO:0000256" key="1">
    <source>
        <dbReference type="SAM" id="SignalP"/>
    </source>
</evidence>
<name>A0AAN8SS11_SOLBU</name>
<proteinExistence type="predicted"/>
<evidence type="ECO:0000313" key="2">
    <source>
        <dbReference type="EMBL" id="KAK6773250.1"/>
    </source>
</evidence>
<reference evidence="2 3" key="1">
    <citation type="submission" date="2024-02" db="EMBL/GenBank/DDBJ databases">
        <title>de novo genome assembly of Solanum bulbocastanum strain 11H21.</title>
        <authorList>
            <person name="Hosaka A.J."/>
        </authorList>
    </citation>
    <scope>NUCLEOTIDE SEQUENCE [LARGE SCALE GENOMIC DNA]</scope>
    <source>
        <tissue evidence="2">Young leaves</tissue>
    </source>
</reference>
<sequence>MAFKANNLLIFSLVLMIISSEVIAREIVEPSLPLLEANEVQNTKLNNPTLQKKGGGGGKWLGWAFDAACLRCTCPSKDNNNNNNNNNDDDDDDFVSNVCKAACC</sequence>
<dbReference type="Proteomes" id="UP001371456">
    <property type="component" value="Unassembled WGS sequence"/>
</dbReference>
<evidence type="ECO:0000313" key="3">
    <source>
        <dbReference type="Proteomes" id="UP001371456"/>
    </source>
</evidence>
<gene>
    <name evidence="2" type="ORF">RDI58_028488</name>
</gene>
<comment type="caution">
    <text evidence="2">The sequence shown here is derived from an EMBL/GenBank/DDBJ whole genome shotgun (WGS) entry which is preliminary data.</text>
</comment>
<accession>A0AAN8SS11</accession>
<dbReference type="AlphaFoldDB" id="A0AAN8SS11"/>
<feature type="chain" id="PRO_5042977298" description="HT protein" evidence="1">
    <location>
        <begin position="25"/>
        <end position="104"/>
    </location>
</feature>
<keyword evidence="3" id="KW-1185">Reference proteome</keyword>
<feature type="signal peptide" evidence="1">
    <location>
        <begin position="1"/>
        <end position="24"/>
    </location>
</feature>
<protein>
    <recommendedName>
        <fullName evidence="4">HT protein</fullName>
    </recommendedName>
</protein>
<organism evidence="2 3">
    <name type="scientific">Solanum bulbocastanum</name>
    <name type="common">Wild potato</name>
    <dbReference type="NCBI Taxonomy" id="147425"/>
    <lineage>
        <taxon>Eukaryota</taxon>
        <taxon>Viridiplantae</taxon>
        <taxon>Streptophyta</taxon>
        <taxon>Embryophyta</taxon>
        <taxon>Tracheophyta</taxon>
        <taxon>Spermatophyta</taxon>
        <taxon>Magnoliopsida</taxon>
        <taxon>eudicotyledons</taxon>
        <taxon>Gunneridae</taxon>
        <taxon>Pentapetalae</taxon>
        <taxon>asterids</taxon>
        <taxon>lamiids</taxon>
        <taxon>Solanales</taxon>
        <taxon>Solanaceae</taxon>
        <taxon>Solanoideae</taxon>
        <taxon>Solaneae</taxon>
        <taxon>Solanum</taxon>
    </lineage>
</organism>
<keyword evidence="1" id="KW-0732">Signal</keyword>
<dbReference type="EMBL" id="JBANQN010000012">
    <property type="protein sequence ID" value="KAK6773250.1"/>
    <property type="molecule type" value="Genomic_DNA"/>
</dbReference>
<evidence type="ECO:0008006" key="4">
    <source>
        <dbReference type="Google" id="ProtNLM"/>
    </source>
</evidence>